<dbReference type="Gene3D" id="2.130.10.10">
    <property type="entry name" value="YVTN repeat-like/Quinoprotein amine dehydrogenase"/>
    <property type="match status" value="5"/>
</dbReference>
<comment type="caution">
    <text evidence="2">The sequence shown here is derived from an EMBL/GenBank/DDBJ whole genome shotgun (WGS) entry which is preliminary data.</text>
</comment>
<dbReference type="PANTHER" id="PTHR43739:SF5">
    <property type="entry name" value="EXO-ALPHA-SIALIDASE"/>
    <property type="match status" value="1"/>
</dbReference>
<evidence type="ECO:0000313" key="3">
    <source>
        <dbReference type="Proteomes" id="UP000237662"/>
    </source>
</evidence>
<evidence type="ECO:0008006" key="4">
    <source>
        <dbReference type="Google" id="ProtNLM"/>
    </source>
</evidence>
<keyword evidence="1" id="KW-0732">Signal</keyword>
<dbReference type="InterPro" id="IPR052025">
    <property type="entry name" value="Xyloglucanase_GH74"/>
</dbReference>
<dbReference type="InterPro" id="IPR036278">
    <property type="entry name" value="Sialidase_sf"/>
</dbReference>
<feature type="signal peptide" evidence="1">
    <location>
        <begin position="1"/>
        <end position="20"/>
    </location>
</feature>
<dbReference type="GO" id="GO:0010411">
    <property type="term" value="P:xyloglucan metabolic process"/>
    <property type="evidence" value="ECO:0007669"/>
    <property type="project" value="TreeGrafter"/>
</dbReference>
<dbReference type="SUPFAM" id="SSF50939">
    <property type="entry name" value="Sialidases"/>
    <property type="match status" value="2"/>
</dbReference>
<organism evidence="2 3">
    <name type="scientific">Neolewinella xylanilytica</name>
    <dbReference type="NCBI Taxonomy" id="1514080"/>
    <lineage>
        <taxon>Bacteria</taxon>
        <taxon>Pseudomonadati</taxon>
        <taxon>Bacteroidota</taxon>
        <taxon>Saprospiria</taxon>
        <taxon>Saprospirales</taxon>
        <taxon>Lewinellaceae</taxon>
        <taxon>Neolewinella</taxon>
    </lineage>
</organism>
<accession>A0A2S6I527</accession>
<feature type="chain" id="PRO_5015527918" description="Sortilin (Neurotensin receptor 3)" evidence="1">
    <location>
        <begin position="21"/>
        <end position="961"/>
    </location>
</feature>
<keyword evidence="3" id="KW-1185">Reference proteome</keyword>
<sequence>MSVARLFCLFLLFLCSRAPAQTYQPTDAAARREGFGQRGRLTGNSPLAGLEFTNIGPSIMSGRVADVAVDPRDPHHFYVGYASGGLWETTDNGSTYTPLFDKEAVMTVGDLDVHWESGTIYVGTGEVNSSRSSYAGDGMYRSDDGGQSWQHIGLDETHHIGRTIVDQDNPDVVWVAALGHLYGPNPERGIYRTTDGGASWTKTLFVNDSTGAVDLIRDPRNPDELFAATWQRERKAWDFVESGPGSAIYHSADAGQTWSLLSDTDSGFPTGQGVGRIGLGLSYDSTGQRHVYASLDNYFFRESEPDDGEALTKNRVREMPVQDLLRLEVYLLEDFLRSNGYPRELDAKTVRQRMEDGELSPLQLVEYLGDANSDLFDTPVKGFELYLSQDDGKSWRRTHDDYLDGVYYSYGYYFGQIAVHPEDPQTIYAMGVPIIKSTDGGKNWSGANGDNVHADHHYLWINPEKPDHLINGNDGGINISYNGGQSWLKSNVPPLGQFYAVAVDNHPDGYRVYGGLQDNGSWRGPHDYEASNGWQQDGDYPYDALMGGDGMQVAVDPRDNETVYAGFQFGNYFRINQQEGERTFITPKHALGERPYRWNWQSPILISPHQPDIFYMGSNFLHRSFNRGDDFQKISPDLTAGGRSGDVAYGTLTTIAESPLRFGLLYTGSDDGRVHRSTDGGGNWERLDESLPQNLWVSRIAPSHAMENVVYLSLNGYRDDNFASYVYRSTDRGDTWERIGRNLPPEPVNVIKEDPANPALLYVGTDHGLYFSLDTGGTFVGVTDLPAVAVHDVAVQEQAKDLIVGTHGRSLYRTDVGLLQSLAGQSDPSLTIASLDPQRYSSRYGSASWNRSDTRPEVTFQVFSPAASAGATLTIKSDDDVVWTRKAVSLEEGINTLSYDLSFDAEQAEAMEQRLNESRKADEKPAVVEAAENGDFYLRPGKYLVVIEANGTATEAPLEVK</sequence>
<dbReference type="EMBL" id="PTJC01000006">
    <property type="protein sequence ID" value="PPK86229.1"/>
    <property type="molecule type" value="Genomic_DNA"/>
</dbReference>
<evidence type="ECO:0000313" key="2">
    <source>
        <dbReference type="EMBL" id="PPK86229.1"/>
    </source>
</evidence>
<reference evidence="2 3" key="1">
    <citation type="submission" date="2018-02" db="EMBL/GenBank/DDBJ databases">
        <title>Genomic Encyclopedia of Archaeal and Bacterial Type Strains, Phase II (KMG-II): from individual species to whole genera.</title>
        <authorList>
            <person name="Goeker M."/>
        </authorList>
    </citation>
    <scope>NUCLEOTIDE SEQUENCE [LARGE SCALE GENOMIC DNA]</scope>
    <source>
        <strain evidence="2 3">DSM 29526</strain>
    </source>
</reference>
<evidence type="ECO:0000256" key="1">
    <source>
        <dbReference type="SAM" id="SignalP"/>
    </source>
</evidence>
<dbReference type="PANTHER" id="PTHR43739">
    <property type="entry name" value="XYLOGLUCANASE (EUROFUNG)"/>
    <property type="match status" value="1"/>
</dbReference>
<dbReference type="OrthoDB" id="9757809at2"/>
<dbReference type="InterPro" id="IPR015943">
    <property type="entry name" value="WD40/YVTN_repeat-like_dom_sf"/>
</dbReference>
<name>A0A2S6I527_9BACT</name>
<dbReference type="Proteomes" id="UP000237662">
    <property type="component" value="Unassembled WGS sequence"/>
</dbReference>
<proteinExistence type="predicted"/>
<dbReference type="RefSeq" id="WP_104420678.1">
    <property type="nucleotide sequence ID" value="NZ_PTJC01000006.1"/>
</dbReference>
<dbReference type="CDD" id="cd15482">
    <property type="entry name" value="Sialidase_non-viral"/>
    <property type="match status" value="1"/>
</dbReference>
<dbReference type="AlphaFoldDB" id="A0A2S6I527"/>
<gene>
    <name evidence="2" type="ORF">CLV84_3151</name>
</gene>
<protein>
    <recommendedName>
        <fullName evidence="4">Sortilin (Neurotensin receptor 3)</fullName>
    </recommendedName>
</protein>